<feature type="transmembrane region" description="Helical" evidence="7">
    <location>
        <begin position="215"/>
        <end position="237"/>
    </location>
</feature>
<evidence type="ECO:0000313" key="10">
    <source>
        <dbReference type="RefSeq" id="XP_033166744.1"/>
    </source>
</evidence>
<accession>A0A6P8KS53</accession>
<dbReference type="Pfam" id="PF01529">
    <property type="entry name" value="DHHC"/>
    <property type="match status" value="1"/>
</dbReference>
<dbReference type="GO" id="GO:0019706">
    <property type="term" value="F:protein-cysteine S-palmitoyltransferase activity"/>
    <property type="evidence" value="ECO:0007669"/>
    <property type="project" value="UniProtKB-EC"/>
</dbReference>
<dbReference type="AlphaFoldDB" id="A0A6P8KS53"/>
<evidence type="ECO:0000313" key="9">
    <source>
        <dbReference type="Proteomes" id="UP000515162"/>
    </source>
</evidence>
<keyword evidence="5 7" id="KW-0472">Membrane</keyword>
<feature type="transmembrane region" description="Helical" evidence="7">
    <location>
        <begin position="67"/>
        <end position="85"/>
    </location>
</feature>
<dbReference type="EC" id="2.3.1.225" evidence="7"/>
<keyword evidence="4 7" id="KW-1133">Transmembrane helix</keyword>
<gene>
    <name evidence="10" type="primary">LOC117145267</name>
</gene>
<feature type="domain" description="Palmitoyltransferase DHHC" evidence="8">
    <location>
        <begin position="116"/>
        <end position="250"/>
    </location>
</feature>
<dbReference type="PANTHER" id="PTHR12246">
    <property type="entry name" value="PALMITOYLTRANSFERASE ZDHHC16"/>
    <property type="match status" value="1"/>
</dbReference>
<comment type="similarity">
    <text evidence="7">Belongs to the DHHC palmitoyltransferase family.</text>
</comment>
<organism evidence="9 10">
    <name type="scientific">Drosophila mauritiana</name>
    <name type="common">Fruit fly</name>
    <dbReference type="NCBI Taxonomy" id="7226"/>
    <lineage>
        <taxon>Eukaryota</taxon>
        <taxon>Metazoa</taxon>
        <taxon>Ecdysozoa</taxon>
        <taxon>Arthropoda</taxon>
        <taxon>Hexapoda</taxon>
        <taxon>Insecta</taxon>
        <taxon>Pterygota</taxon>
        <taxon>Neoptera</taxon>
        <taxon>Endopterygota</taxon>
        <taxon>Diptera</taxon>
        <taxon>Brachycera</taxon>
        <taxon>Muscomorpha</taxon>
        <taxon>Ephydroidea</taxon>
        <taxon>Drosophilidae</taxon>
        <taxon>Drosophila</taxon>
        <taxon>Sophophora</taxon>
    </lineage>
</organism>
<evidence type="ECO:0000256" key="4">
    <source>
        <dbReference type="ARBA" id="ARBA00022989"/>
    </source>
</evidence>
<feature type="transmembrane region" description="Helical" evidence="7">
    <location>
        <begin position="161"/>
        <end position="183"/>
    </location>
</feature>
<name>A0A6P8KS53_DROMA</name>
<comment type="subcellular location">
    <subcellularLocation>
        <location evidence="1">Membrane</location>
        <topology evidence="1">Multi-pass membrane protein</topology>
    </subcellularLocation>
</comment>
<evidence type="ECO:0000256" key="3">
    <source>
        <dbReference type="ARBA" id="ARBA00022692"/>
    </source>
</evidence>
<dbReference type="PROSITE" id="PS50216">
    <property type="entry name" value="DHHC"/>
    <property type="match status" value="1"/>
</dbReference>
<evidence type="ECO:0000256" key="1">
    <source>
        <dbReference type="ARBA" id="ARBA00004141"/>
    </source>
</evidence>
<protein>
    <recommendedName>
        <fullName evidence="7">Palmitoyltransferase</fullName>
        <ecNumber evidence="7">2.3.1.225</ecNumber>
    </recommendedName>
</protein>
<comment type="catalytic activity">
    <reaction evidence="7">
        <text>L-cysteinyl-[protein] + hexadecanoyl-CoA = S-hexadecanoyl-L-cysteinyl-[protein] + CoA</text>
        <dbReference type="Rhea" id="RHEA:36683"/>
        <dbReference type="Rhea" id="RHEA-COMP:10131"/>
        <dbReference type="Rhea" id="RHEA-COMP:11032"/>
        <dbReference type="ChEBI" id="CHEBI:29950"/>
        <dbReference type="ChEBI" id="CHEBI:57287"/>
        <dbReference type="ChEBI" id="CHEBI:57379"/>
        <dbReference type="ChEBI" id="CHEBI:74151"/>
        <dbReference type="EC" id="2.3.1.225"/>
    </reaction>
</comment>
<reference evidence="10" key="1">
    <citation type="submission" date="2025-08" db="UniProtKB">
        <authorList>
            <consortium name="RefSeq"/>
        </authorList>
    </citation>
    <scope>IDENTIFICATION</scope>
    <source>
        <strain evidence="10">Mau12</strain>
        <tissue evidence="10">Whole Body</tissue>
    </source>
</reference>
<keyword evidence="9" id="KW-1185">Reference proteome</keyword>
<dbReference type="GO" id="GO:0016020">
    <property type="term" value="C:membrane"/>
    <property type="evidence" value="ECO:0007669"/>
    <property type="project" value="UniProtKB-SubCell"/>
</dbReference>
<keyword evidence="2 7" id="KW-0808">Transferase</keyword>
<dbReference type="InterPro" id="IPR001594">
    <property type="entry name" value="Palmitoyltrfase_DHHC"/>
</dbReference>
<evidence type="ECO:0000256" key="7">
    <source>
        <dbReference type="RuleBase" id="RU079119"/>
    </source>
</evidence>
<proteinExistence type="inferred from homology"/>
<keyword evidence="6 7" id="KW-0012">Acyltransferase</keyword>
<dbReference type="Proteomes" id="UP000515162">
    <property type="component" value="Chromosome 3R"/>
</dbReference>
<comment type="domain">
    <text evidence="7">The DHHC domain is required for palmitoyltransferase activity.</text>
</comment>
<feature type="transmembrane region" description="Helical" evidence="7">
    <location>
        <begin position="36"/>
        <end position="55"/>
    </location>
</feature>
<keyword evidence="3 7" id="KW-0812">Transmembrane</keyword>
<dbReference type="InterPro" id="IPR039859">
    <property type="entry name" value="PFA4/ZDH16/20/ERF2-like"/>
</dbReference>
<sequence>MKISHEFVQFRGIMQSEVQMQTISIPMRGGGAIKSWADILGVSTNVCIILFFYLFEAFYVMPQFLGLFGQSVHFLVTTWIAYNILENLRLCATTLSTVDSLPPEMQQPMQGEEHLWHFCKICQRNVPPRSWHCNTCDACILKRDHHCNFVGNCVGHNNQRYFIWFSFYAAIGSGVALFDNFMLAHKHGVGFFDLVTANLIIFNAYMNPGRQELVIFYRIVIVLAVNIFAVLFPAILFCTQVATVRKNSVMRDYSDRTYDLGFGNNLGLILGSRRLWTCLAPNIKSPLPHNGTRWKSKRAV</sequence>
<evidence type="ECO:0000259" key="8">
    <source>
        <dbReference type="Pfam" id="PF01529"/>
    </source>
</evidence>
<dbReference type="GeneID" id="117145267"/>
<dbReference type="RefSeq" id="XP_033166744.1">
    <property type="nucleotide sequence ID" value="XM_033310853.1"/>
</dbReference>
<evidence type="ECO:0000256" key="5">
    <source>
        <dbReference type="ARBA" id="ARBA00023136"/>
    </source>
</evidence>
<evidence type="ECO:0000256" key="2">
    <source>
        <dbReference type="ARBA" id="ARBA00022679"/>
    </source>
</evidence>
<evidence type="ECO:0000256" key="6">
    <source>
        <dbReference type="ARBA" id="ARBA00023315"/>
    </source>
</evidence>